<evidence type="ECO:0000256" key="5">
    <source>
        <dbReference type="ARBA" id="ARBA00022989"/>
    </source>
</evidence>
<dbReference type="GO" id="GO:0016020">
    <property type="term" value="C:membrane"/>
    <property type="evidence" value="ECO:0007669"/>
    <property type="project" value="UniProtKB-SubCell"/>
</dbReference>
<evidence type="ECO:0000256" key="6">
    <source>
        <dbReference type="ARBA" id="ARBA00023136"/>
    </source>
</evidence>
<dbReference type="EMBL" id="KY231208">
    <property type="protein sequence ID" value="AUG84555.1"/>
    <property type="molecule type" value="mRNA"/>
</dbReference>
<dbReference type="InterPro" id="IPR002159">
    <property type="entry name" value="CD36_fam"/>
</dbReference>
<evidence type="ECO:0000256" key="2">
    <source>
        <dbReference type="ARBA" id="ARBA00010532"/>
    </source>
</evidence>
<evidence type="ECO:0000256" key="3">
    <source>
        <dbReference type="ARBA" id="ARBA00022692"/>
    </source>
</evidence>
<protein>
    <submittedName>
        <fullName evidence="9">Sensory neuron membrane protein</fullName>
    </submittedName>
</protein>
<feature type="transmembrane region" description="Helical" evidence="8">
    <location>
        <begin position="106"/>
        <end position="126"/>
    </location>
</feature>
<evidence type="ECO:0000256" key="8">
    <source>
        <dbReference type="SAM" id="Phobius"/>
    </source>
</evidence>
<keyword evidence="5 8" id="KW-1133">Transmembrane helix</keyword>
<dbReference type="GO" id="GO:0007608">
    <property type="term" value="P:sensory perception of smell"/>
    <property type="evidence" value="ECO:0007669"/>
    <property type="project" value="UniProtKB-KW"/>
</dbReference>
<sequence length="165" mass="18269">MSEKSSRCFCQKANLADCQGWHDISPCVGGIAPMGFTLPHFYRSPNLAEQVEGLSPDPELHSTYLDMEPVLGAPVNAKIGIQGVVAFGPVEQVPLMAKLPRCMFPLMWLQVAAGAEGVLGIGLGIGSNFVRYGSWLWLILGLPLAARYFYRERRQRRARLLQFPH</sequence>
<keyword evidence="6 8" id="KW-0472">Membrane</keyword>
<feature type="transmembrane region" description="Helical" evidence="8">
    <location>
        <begin position="132"/>
        <end position="150"/>
    </location>
</feature>
<comment type="subcellular location">
    <subcellularLocation>
        <location evidence="1">Membrane</location>
    </subcellularLocation>
</comment>
<dbReference type="AlphaFoldDB" id="A0A3S6QD87"/>
<keyword evidence="7" id="KW-0325">Glycoprotein</keyword>
<keyword evidence="4" id="KW-0716">Sensory transduction</keyword>
<dbReference type="GO" id="GO:0005737">
    <property type="term" value="C:cytoplasm"/>
    <property type="evidence" value="ECO:0007669"/>
    <property type="project" value="TreeGrafter"/>
</dbReference>
<comment type="similarity">
    <text evidence="2">Belongs to the CD36 family.</text>
</comment>
<accession>A0A3S6QD87</accession>
<evidence type="ECO:0000256" key="1">
    <source>
        <dbReference type="ARBA" id="ARBA00004370"/>
    </source>
</evidence>
<gene>
    <name evidence="9" type="primary">SNMP6</name>
</gene>
<proteinExistence type="evidence at transcript level"/>
<evidence type="ECO:0000256" key="7">
    <source>
        <dbReference type="ARBA" id="ARBA00023180"/>
    </source>
</evidence>
<dbReference type="PANTHER" id="PTHR11923">
    <property type="entry name" value="SCAVENGER RECEPTOR CLASS B TYPE-1 SR-B1"/>
    <property type="match status" value="1"/>
</dbReference>
<name>A0A3S6QD87_TYRPU</name>
<keyword evidence="3 8" id="KW-0812">Transmembrane</keyword>
<keyword evidence="4" id="KW-0552">Olfaction</keyword>
<reference evidence="9" key="1">
    <citation type="submission" date="2016-11" db="EMBL/GenBank/DDBJ databases">
        <title>Cloning and expression of a sensory neuron membrane protein gene from Tyrophagus putrescentiae Schrank.</title>
        <authorList>
            <person name="Qu S."/>
        </authorList>
    </citation>
    <scope>NUCLEOTIDE SEQUENCE</scope>
</reference>
<dbReference type="Pfam" id="PF01130">
    <property type="entry name" value="CD36"/>
    <property type="match status" value="1"/>
</dbReference>
<evidence type="ECO:0000256" key="4">
    <source>
        <dbReference type="ARBA" id="ARBA00022725"/>
    </source>
</evidence>
<dbReference type="PANTHER" id="PTHR11923:SF69">
    <property type="entry name" value="SENSORY NEURON MEMBRANE PROTEIN 1"/>
    <property type="match status" value="1"/>
</dbReference>
<evidence type="ECO:0000313" key="9">
    <source>
        <dbReference type="EMBL" id="AUG84555.1"/>
    </source>
</evidence>
<organism evidence="9">
    <name type="scientific">Tyrophagus putrescentiae</name>
    <name type="common">Mold mite</name>
    <name type="synonym">Acarus putrescentiae</name>
    <dbReference type="NCBI Taxonomy" id="59818"/>
    <lineage>
        <taxon>Eukaryota</taxon>
        <taxon>Metazoa</taxon>
        <taxon>Ecdysozoa</taxon>
        <taxon>Arthropoda</taxon>
        <taxon>Chelicerata</taxon>
        <taxon>Arachnida</taxon>
        <taxon>Acari</taxon>
        <taxon>Acariformes</taxon>
        <taxon>Sarcoptiformes</taxon>
        <taxon>Astigmata</taxon>
        <taxon>Acaroidea</taxon>
        <taxon>Acaridae</taxon>
        <taxon>Tyrophaginae</taxon>
        <taxon>Tyrophagus</taxon>
    </lineage>
</organism>
<dbReference type="GO" id="GO:0005044">
    <property type="term" value="F:scavenger receptor activity"/>
    <property type="evidence" value="ECO:0007669"/>
    <property type="project" value="TreeGrafter"/>
</dbReference>